<gene>
    <name evidence="1" type="ORF">L596_013483</name>
</gene>
<accession>A0A4U5P0C6</accession>
<organism evidence="1 2">
    <name type="scientific">Steinernema carpocapsae</name>
    <name type="common">Entomopathogenic nematode</name>
    <dbReference type="NCBI Taxonomy" id="34508"/>
    <lineage>
        <taxon>Eukaryota</taxon>
        <taxon>Metazoa</taxon>
        <taxon>Ecdysozoa</taxon>
        <taxon>Nematoda</taxon>
        <taxon>Chromadorea</taxon>
        <taxon>Rhabditida</taxon>
        <taxon>Tylenchina</taxon>
        <taxon>Panagrolaimomorpha</taxon>
        <taxon>Strongyloidoidea</taxon>
        <taxon>Steinernematidae</taxon>
        <taxon>Steinernema</taxon>
    </lineage>
</organism>
<evidence type="ECO:0000313" key="2">
    <source>
        <dbReference type="Proteomes" id="UP000298663"/>
    </source>
</evidence>
<comment type="caution">
    <text evidence="1">The sequence shown here is derived from an EMBL/GenBank/DDBJ whole genome shotgun (WGS) entry which is preliminary data.</text>
</comment>
<protein>
    <submittedName>
        <fullName evidence="1">Uncharacterized protein</fullName>
    </submittedName>
</protein>
<sequence length="81" mass="9766">MVDFLREQPQCLMGLIETGLQRVRLRLLRIFVFLPFCPYLLLKMMAEENQYWQNKKTPKTHSGSRLLLIFGKAMWAHERKR</sequence>
<reference evidence="1 2" key="1">
    <citation type="journal article" date="2015" name="Genome Biol.">
        <title>Comparative genomics of Steinernema reveals deeply conserved gene regulatory networks.</title>
        <authorList>
            <person name="Dillman A.R."/>
            <person name="Macchietto M."/>
            <person name="Porter C.F."/>
            <person name="Rogers A."/>
            <person name="Williams B."/>
            <person name="Antoshechkin I."/>
            <person name="Lee M.M."/>
            <person name="Goodwin Z."/>
            <person name="Lu X."/>
            <person name="Lewis E.E."/>
            <person name="Goodrich-Blair H."/>
            <person name="Stock S.P."/>
            <person name="Adams B.J."/>
            <person name="Sternberg P.W."/>
            <person name="Mortazavi A."/>
        </authorList>
    </citation>
    <scope>NUCLEOTIDE SEQUENCE [LARGE SCALE GENOMIC DNA]</scope>
    <source>
        <strain evidence="1 2">ALL</strain>
    </source>
</reference>
<dbReference type="Proteomes" id="UP000298663">
    <property type="component" value="Unassembled WGS sequence"/>
</dbReference>
<proteinExistence type="predicted"/>
<name>A0A4U5P0C6_STECR</name>
<reference evidence="1 2" key="2">
    <citation type="journal article" date="2019" name="G3 (Bethesda)">
        <title>Hybrid Assembly of the Genome of the Entomopathogenic Nematode Steinernema carpocapsae Identifies the X-Chromosome.</title>
        <authorList>
            <person name="Serra L."/>
            <person name="Macchietto M."/>
            <person name="Macias-Munoz A."/>
            <person name="McGill C.J."/>
            <person name="Rodriguez I.M."/>
            <person name="Rodriguez B."/>
            <person name="Murad R."/>
            <person name="Mortazavi A."/>
        </authorList>
    </citation>
    <scope>NUCLEOTIDE SEQUENCE [LARGE SCALE GENOMIC DNA]</scope>
    <source>
        <strain evidence="1 2">ALL</strain>
    </source>
</reference>
<dbReference type="AlphaFoldDB" id="A0A4U5P0C6"/>
<evidence type="ECO:0000313" key="1">
    <source>
        <dbReference type="EMBL" id="TKR89368.1"/>
    </source>
</evidence>
<keyword evidence="2" id="KW-1185">Reference proteome</keyword>
<dbReference type="EMBL" id="AZBU02000003">
    <property type="protein sequence ID" value="TKR89368.1"/>
    <property type="molecule type" value="Genomic_DNA"/>
</dbReference>